<feature type="transmembrane region" description="Helical" evidence="1">
    <location>
        <begin position="173"/>
        <end position="193"/>
    </location>
</feature>
<dbReference type="Proteomes" id="UP000198531">
    <property type="component" value="Unassembled WGS sequence"/>
</dbReference>
<feature type="transmembrane region" description="Helical" evidence="1">
    <location>
        <begin position="337"/>
        <end position="355"/>
    </location>
</feature>
<dbReference type="EMBL" id="FOYT01000003">
    <property type="protein sequence ID" value="SFR66650.1"/>
    <property type="molecule type" value="Genomic_DNA"/>
</dbReference>
<dbReference type="STRING" id="553469.SAMN04487947_3334"/>
<feature type="transmembrane region" description="Helical" evidence="1">
    <location>
        <begin position="367"/>
        <end position="390"/>
    </location>
</feature>
<dbReference type="RefSeq" id="WP_089809681.1">
    <property type="nucleotide sequence ID" value="NZ_FOYT01000003.1"/>
</dbReference>
<feature type="transmembrane region" description="Helical" evidence="1">
    <location>
        <begin position="298"/>
        <end position="317"/>
    </location>
</feature>
<dbReference type="InterPro" id="IPR036259">
    <property type="entry name" value="MFS_trans_sf"/>
</dbReference>
<evidence type="ECO:0000256" key="1">
    <source>
        <dbReference type="SAM" id="Phobius"/>
    </source>
</evidence>
<feature type="transmembrane region" description="Helical" evidence="1">
    <location>
        <begin position="150"/>
        <end position="167"/>
    </location>
</feature>
<keyword evidence="1" id="KW-1133">Transmembrane helix</keyword>
<feature type="transmembrane region" description="Helical" evidence="1">
    <location>
        <begin position="230"/>
        <end position="253"/>
    </location>
</feature>
<gene>
    <name evidence="2" type="ORF">SAMN04487947_3334</name>
</gene>
<organism evidence="2 3">
    <name type="scientific">Halogeometricum rufum</name>
    <dbReference type="NCBI Taxonomy" id="553469"/>
    <lineage>
        <taxon>Archaea</taxon>
        <taxon>Methanobacteriati</taxon>
        <taxon>Methanobacteriota</taxon>
        <taxon>Stenosarchaea group</taxon>
        <taxon>Halobacteria</taxon>
        <taxon>Halobacteriales</taxon>
        <taxon>Haloferacaceae</taxon>
        <taxon>Halogeometricum</taxon>
    </lineage>
</organism>
<feature type="transmembrane region" description="Helical" evidence="1">
    <location>
        <begin position="90"/>
        <end position="110"/>
    </location>
</feature>
<sequence length="433" mass="46192">MRFVEFLRARQWSTVFGYLLFVALMVAGYYYNITFVQLGLIDLGVRLVGMTETAVSAWMAGLALCTLVVAVATGVTMDRRGWSTDLRTKFRLLFGVVVVQFVLTLVAPSIRSVPGFGAWVVAASVGLGVGFPVSFSLAIDLIPVADRGHVAAAITAIAYFAANAYPLSWSVDVFSRLLVAAMLPGLLVLGVLASGRVAAVEAVVSELADQHRAFGTGRFCRPTPVRLRSFAFAVPLVLMFGVFFVDSLGFLRIIDTPALLLSSWQSPALSTRLLIAAAHVVGAAMAGVLYVNFDLERVFLWTFALFALTHVLYTSDLRLASTFPTLATAGPSPLNPMFYAVAVSFYTTLNFALWPDLSTAASVGTHSAVGIGVAGWLATFLSTALSLYFAAADLTLLSHLNVVQALSLLLLFGLAVGVYARRVLGLVREGAAA</sequence>
<feature type="transmembrane region" description="Helical" evidence="1">
    <location>
        <begin position="402"/>
        <end position="420"/>
    </location>
</feature>
<dbReference type="AlphaFoldDB" id="A0A1I6IK17"/>
<feature type="transmembrane region" description="Helical" evidence="1">
    <location>
        <begin position="53"/>
        <end position="78"/>
    </location>
</feature>
<keyword evidence="3" id="KW-1185">Reference proteome</keyword>
<protein>
    <recommendedName>
        <fullName evidence="4">Major Facilitator Superfamily protein</fullName>
    </recommendedName>
</protein>
<keyword evidence="1" id="KW-0812">Transmembrane</keyword>
<evidence type="ECO:0000313" key="3">
    <source>
        <dbReference type="Proteomes" id="UP000198531"/>
    </source>
</evidence>
<keyword evidence="1" id="KW-0472">Membrane</keyword>
<name>A0A1I6IK17_9EURY</name>
<feature type="transmembrane region" description="Helical" evidence="1">
    <location>
        <begin position="273"/>
        <end position="291"/>
    </location>
</feature>
<reference evidence="3" key="1">
    <citation type="submission" date="2016-10" db="EMBL/GenBank/DDBJ databases">
        <authorList>
            <person name="Varghese N."/>
            <person name="Submissions S."/>
        </authorList>
    </citation>
    <scope>NUCLEOTIDE SEQUENCE [LARGE SCALE GENOMIC DNA]</scope>
    <source>
        <strain evidence="3">CGMCC 1.7736</strain>
    </source>
</reference>
<accession>A0A1I6IK17</accession>
<evidence type="ECO:0000313" key="2">
    <source>
        <dbReference type="EMBL" id="SFR66650.1"/>
    </source>
</evidence>
<proteinExistence type="predicted"/>
<dbReference type="SUPFAM" id="SSF103473">
    <property type="entry name" value="MFS general substrate transporter"/>
    <property type="match status" value="1"/>
</dbReference>
<evidence type="ECO:0008006" key="4">
    <source>
        <dbReference type="Google" id="ProtNLM"/>
    </source>
</evidence>
<feature type="transmembrane region" description="Helical" evidence="1">
    <location>
        <begin position="12"/>
        <end position="33"/>
    </location>
</feature>
<feature type="transmembrane region" description="Helical" evidence="1">
    <location>
        <begin position="116"/>
        <end position="138"/>
    </location>
</feature>